<keyword evidence="2" id="KW-0812">Transmembrane</keyword>
<dbReference type="OrthoDB" id="495539at2"/>
<evidence type="ECO:0000313" key="3">
    <source>
        <dbReference type="EMBL" id="TCK24719.1"/>
    </source>
</evidence>
<gene>
    <name evidence="3" type="ORF">EV378_0509</name>
</gene>
<organism evidence="3 4">
    <name type="scientific">Pseudonocardia endophytica</name>
    <dbReference type="NCBI Taxonomy" id="401976"/>
    <lineage>
        <taxon>Bacteria</taxon>
        <taxon>Bacillati</taxon>
        <taxon>Actinomycetota</taxon>
        <taxon>Actinomycetes</taxon>
        <taxon>Pseudonocardiales</taxon>
        <taxon>Pseudonocardiaceae</taxon>
        <taxon>Pseudonocardia</taxon>
    </lineage>
</organism>
<feature type="region of interest" description="Disordered" evidence="1">
    <location>
        <begin position="1"/>
        <end position="94"/>
    </location>
</feature>
<name>A0A4R1HXD1_PSEEN</name>
<keyword evidence="4" id="KW-1185">Reference proteome</keyword>
<proteinExistence type="predicted"/>
<feature type="compositionally biased region" description="Pro residues" evidence="1">
    <location>
        <begin position="45"/>
        <end position="56"/>
    </location>
</feature>
<evidence type="ECO:0000256" key="1">
    <source>
        <dbReference type="SAM" id="MobiDB-lite"/>
    </source>
</evidence>
<sequence>MNAHDPDTPETDPGRMSSPLPRPTAALDALGPVPAPRTPGDGPIRPRPAPAPPQAAPIPTARIDAHPRTPPMPWSAVAAPPEPPPVGPPLEAPTTRARWTVPSATSSLPSSLAPASWWPDVRRFLARPAERRVAVGLVVTVVLVGAAVLAVSLTTGSGDEAPPVAQTQAGAPVPGDVADGATVVDGAPFGGADAWSFRSPTGNIECRMADDGSRCTIGKRNWQLPAGAPDCPPANGTAVLAGSGPAFVSCEPSSARSAQALDYDQALRRGDVTCVSKRDGVECRDASTGHGFAVARADHRVY</sequence>
<dbReference type="RefSeq" id="WP_132421137.1">
    <property type="nucleotide sequence ID" value="NZ_SMFZ01000001.1"/>
</dbReference>
<dbReference type="EMBL" id="SMFZ01000001">
    <property type="protein sequence ID" value="TCK24719.1"/>
    <property type="molecule type" value="Genomic_DNA"/>
</dbReference>
<keyword evidence="2" id="KW-0472">Membrane</keyword>
<dbReference type="AlphaFoldDB" id="A0A4R1HXD1"/>
<feature type="transmembrane region" description="Helical" evidence="2">
    <location>
        <begin position="133"/>
        <end position="153"/>
    </location>
</feature>
<feature type="compositionally biased region" description="Pro residues" evidence="1">
    <location>
        <begin position="80"/>
        <end position="91"/>
    </location>
</feature>
<keyword evidence="2" id="KW-1133">Transmembrane helix</keyword>
<reference evidence="3 4" key="1">
    <citation type="submission" date="2019-03" db="EMBL/GenBank/DDBJ databases">
        <title>Sequencing the genomes of 1000 actinobacteria strains.</title>
        <authorList>
            <person name="Klenk H.-P."/>
        </authorList>
    </citation>
    <scope>NUCLEOTIDE SEQUENCE [LARGE SCALE GENOMIC DNA]</scope>
    <source>
        <strain evidence="3 4">DSM 44969</strain>
    </source>
</reference>
<evidence type="ECO:0000256" key="2">
    <source>
        <dbReference type="SAM" id="Phobius"/>
    </source>
</evidence>
<accession>A0A4R1HXD1</accession>
<dbReference type="Proteomes" id="UP000295560">
    <property type="component" value="Unassembled WGS sequence"/>
</dbReference>
<comment type="caution">
    <text evidence="3">The sequence shown here is derived from an EMBL/GenBank/DDBJ whole genome shotgun (WGS) entry which is preliminary data.</text>
</comment>
<evidence type="ECO:0000313" key="4">
    <source>
        <dbReference type="Proteomes" id="UP000295560"/>
    </source>
</evidence>
<protein>
    <submittedName>
        <fullName evidence="3">Uncharacterized protein</fullName>
    </submittedName>
</protein>